<keyword evidence="10 14" id="KW-0458">Lysosome</keyword>
<accession>A0A8C9TH40</accession>
<feature type="signal peptide" evidence="17">
    <location>
        <begin position="1"/>
        <end position="23"/>
    </location>
</feature>
<keyword evidence="9" id="KW-0325">Glycoprotein</keyword>
<evidence type="ECO:0000256" key="10">
    <source>
        <dbReference type="ARBA" id="ARBA00023228"/>
    </source>
</evidence>
<keyword evidence="4 17" id="KW-0732">Signal</keyword>
<evidence type="ECO:0000313" key="21">
    <source>
        <dbReference type="Proteomes" id="UP000694397"/>
    </source>
</evidence>
<feature type="domain" description="Lysosome-associated membrane glycoprotein 2-like transmembrane" evidence="19">
    <location>
        <begin position="379"/>
        <end position="410"/>
    </location>
</feature>
<comment type="caution">
    <text evidence="14">Lacks conserved residue(s) required for the propagation of feature annotation.</text>
</comment>
<evidence type="ECO:0000256" key="4">
    <source>
        <dbReference type="ARBA" id="ARBA00022729"/>
    </source>
</evidence>
<feature type="region of interest" description="Disordered" evidence="15">
    <location>
        <begin position="197"/>
        <end position="219"/>
    </location>
</feature>
<dbReference type="PANTHER" id="PTHR11506:SF27">
    <property type="entry name" value="LYSOSOME-ASSOCIATED MEMBRANE GLYCOPROTEIN 1"/>
    <property type="match status" value="1"/>
</dbReference>
<dbReference type="PROSITE" id="PS51407">
    <property type="entry name" value="LAMP_3"/>
    <property type="match status" value="1"/>
</dbReference>
<keyword evidence="3 14" id="KW-0812">Transmembrane</keyword>
<dbReference type="Ensembl" id="ENSSFOT00015080797.1">
    <property type="protein sequence ID" value="ENSSFOP00015049752.1"/>
    <property type="gene ID" value="ENSSFOG00015007939.2"/>
</dbReference>
<name>A0A8C9TH40_SCLFO</name>
<evidence type="ECO:0000256" key="17">
    <source>
        <dbReference type="SAM" id="SignalP"/>
    </source>
</evidence>
<feature type="transmembrane region" description="Helical" evidence="16">
    <location>
        <begin position="377"/>
        <end position="400"/>
    </location>
</feature>
<reference evidence="20 21" key="1">
    <citation type="submission" date="2019-04" db="EMBL/GenBank/DDBJ databases">
        <authorList>
            <consortium name="Wellcome Sanger Institute Data Sharing"/>
        </authorList>
    </citation>
    <scope>NUCLEOTIDE SEQUENCE [LARGE SCALE GENOMIC DNA]</scope>
</reference>
<evidence type="ECO:0000256" key="1">
    <source>
        <dbReference type="ARBA" id="ARBA00004251"/>
    </source>
</evidence>
<dbReference type="InterPro" id="IPR018134">
    <property type="entry name" value="LAMP_CS"/>
</dbReference>
<dbReference type="Proteomes" id="UP000694397">
    <property type="component" value="Chromosome 12"/>
</dbReference>
<dbReference type="Gene3D" id="2.40.160.110">
    <property type="match status" value="2"/>
</dbReference>
<dbReference type="PANTHER" id="PTHR11506">
    <property type="entry name" value="LYSOSOME-ASSOCIATED MEMBRANE GLYCOPROTEIN"/>
    <property type="match status" value="1"/>
</dbReference>
<protein>
    <recommendedName>
        <fullName evidence="13">Lysosome-associated membrane glycoprotein 1</fullName>
    </recommendedName>
</protein>
<dbReference type="PROSITE" id="PS00311">
    <property type="entry name" value="LAMP_2"/>
    <property type="match status" value="1"/>
</dbReference>
<dbReference type="InterPro" id="IPR002000">
    <property type="entry name" value="Lysosome-assoc_membr_glycop"/>
</dbReference>
<evidence type="ECO:0000256" key="6">
    <source>
        <dbReference type="ARBA" id="ARBA00022989"/>
    </source>
</evidence>
<reference evidence="20" key="2">
    <citation type="submission" date="2025-08" db="UniProtKB">
        <authorList>
            <consortium name="Ensembl"/>
        </authorList>
    </citation>
    <scope>IDENTIFICATION</scope>
</reference>
<evidence type="ECO:0000259" key="18">
    <source>
        <dbReference type="Pfam" id="PF01299"/>
    </source>
</evidence>
<evidence type="ECO:0000259" key="19">
    <source>
        <dbReference type="Pfam" id="PF21222"/>
    </source>
</evidence>
<evidence type="ECO:0000256" key="11">
    <source>
        <dbReference type="ARBA" id="ARBA00037817"/>
    </source>
</evidence>
<dbReference type="InterPro" id="IPR048528">
    <property type="entry name" value="Lamp2-like_luminal"/>
</dbReference>
<evidence type="ECO:0000256" key="7">
    <source>
        <dbReference type="ARBA" id="ARBA00023136"/>
    </source>
</evidence>
<gene>
    <name evidence="20" type="primary">LAMP1</name>
    <name evidence="20" type="synonym">lamp1a</name>
</gene>
<dbReference type="InterPro" id="IPR048524">
    <property type="entry name" value="Lamp2-like_TM"/>
</dbReference>
<keyword evidence="2" id="KW-1003">Cell membrane</keyword>
<evidence type="ECO:0000256" key="2">
    <source>
        <dbReference type="ARBA" id="ARBA00022475"/>
    </source>
</evidence>
<feature type="chain" id="PRO_5034331611" description="Lysosome-associated membrane glycoprotein 1" evidence="17">
    <location>
        <begin position="24"/>
        <end position="412"/>
    </location>
</feature>
<dbReference type="AlphaFoldDB" id="A0A8C9TH40"/>
<keyword evidence="6 16" id="KW-1133">Transmembrane helix</keyword>
<dbReference type="GO" id="GO:0031902">
    <property type="term" value="C:late endosome membrane"/>
    <property type="evidence" value="ECO:0007669"/>
    <property type="project" value="TreeGrafter"/>
</dbReference>
<evidence type="ECO:0000256" key="15">
    <source>
        <dbReference type="SAM" id="MobiDB-lite"/>
    </source>
</evidence>
<evidence type="ECO:0000256" key="3">
    <source>
        <dbReference type="ARBA" id="ARBA00022692"/>
    </source>
</evidence>
<feature type="domain" description="Lysosome-associated membrane glycoprotein 2-like luminal" evidence="18">
    <location>
        <begin position="23"/>
        <end position="173"/>
    </location>
</feature>
<dbReference type="GO" id="GO:0005886">
    <property type="term" value="C:plasma membrane"/>
    <property type="evidence" value="ECO:0007669"/>
    <property type="project" value="UniProtKB-SubCell"/>
</dbReference>
<evidence type="ECO:0000256" key="9">
    <source>
        <dbReference type="ARBA" id="ARBA00023180"/>
    </source>
</evidence>
<evidence type="ECO:0000256" key="5">
    <source>
        <dbReference type="ARBA" id="ARBA00022753"/>
    </source>
</evidence>
<proteinExistence type="inferred from homology"/>
<evidence type="ECO:0000256" key="8">
    <source>
        <dbReference type="ARBA" id="ARBA00023157"/>
    </source>
</evidence>
<dbReference type="GeneTree" id="ENSGT00950000182899"/>
<comment type="subcellular location">
    <subcellularLocation>
        <location evidence="1">Cell membrane</location>
        <topology evidence="1">Single-pass type I membrane protein</topology>
    </subcellularLocation>
    <subcellularLocation>
        <location evidence="12">Cytolytic granule membrane</location>
        <topology evidence="12">Single-pass type I membrane protein</topology>
    </subcellularLocation>
    <subcellularLocation>
        <location evidence="11">Late endosome membrane</location>
        <topology evidence="11">Single-pass type I membrane protein</topology>
    </subcellularLocation>
    <subcellularLocation>
        <location evidence="14">Lysosome membrane</location>
        <topology evidence="14">Single-pass type I membrane protein</topology>
    </subcellularLocation>
</comment>
<dbReference type="FunFam" id="2.40.160.110:FF:000001">
    <property type="entry name" value="lysosome-associated membrane glycoprotein 2 isoform X2"/>
    <property type="match status" value="1"/>
</dbReference>
<keyword evidence="7 14" id="KW-0472">Membrane</keyword>
<dbReference type="CDD" id="cd12087">
    <property type="entry name" value="TM_EGFR-like"/>
    <property type="match status" value="1"/>
</dbReference>
<keyword evidence="5" id="KW-0967">Endosome</keyword>
<feature type="domain" description="Lysosome-associated membrane glycoprotein 2-like luminal" evidence="18">
    <location>
        <begin position="215"/>
        <end position="359"/>
    </location>
</feature>
<dbReference type="PRINTS" id="PR00336">
    <property type="entry name" value="LYSASSOCTDMP"/>
</dbReference>
<evidence type="ECO:0000313" key="20">
    <source>
        <dbReference type="Ensembl" id="ENSSFOP00015049752.1"/>
    </source>
</evidence>
<evidence type="ECO:0000256" key="13">
    <source>
        <dbReference type="ARBA" id="ARBA00074383"/>
    </source>
</evidence>
<dbReference type="Pfam" id="PF21222">
    <property type="entry name" value="Lamp2_2nd"/>
    <property type="match status" value="1"/>
</dbReference>
<keyword evidence="8 14" id="KW-1015">Disulfide bond</keyword>
<comment type="similarity">
    <text evidence="14">Belongs to the LAMP family.</text>
</comment>
<feature type="disulfide bond" evidence="14">
    <location>
        <begin position="333"/>
        <end position="370"/>
    </location>
</feature>
<feature type="disulfide bond" evidence="14">
    <location>
        <begin position="230"/>
        <end position="268"/>
    </location>
</feature>
<evidence type="ECO:0000256" key="12">
    <source>
        <dbReference type="ARBA" id="ARBA00060404"/>
    </source>
</evidence>
<sequence length="412" mass="44127">MYARVQDNHTVALLFSLLTLAQIVNLEVKDGNSTCIKAELSAQIAVVYSVTNGTRTASMPLPASTTVGSDSSCGGSSGTPWLMASFGDGHSLSLGFSSNGSLYRVENITVVYNLSDTSNFPASSSKDRVTVMTAHTGILARMNTTYKCESNSTVILSGGGVNVSFSNMRIEAYMLGSEFSVNETVCTADQTATTTSVPKTSAVTTPPTPTVPGTPEQGKYNVTNSNGSVCLLAYMGLQLNITLSSSQNKTVQEIINLQPNLTKSTGLCEVNSSTLFLTSDRTNLTFFFSLNVTKYHLSGISVRAILPDMKDPFATSNVSLDYLRGTLGRSYMCNAEQTLLVDKSFSLNTFHVQVQPFRVNGGQFENAEDCHLDEDNMLIPIIVGAALAGLVLIVLIAYLIGRKRSHAGYQTI</sequence>
<keyword evidence="21" id="KW-1185">Reference proteome</keyword>
<reference evidence="20" key="3">
    <citation type="submission" date="2025-09" db="UniProtKB">
        <authorList>
            <consortium name="Ensembl"/>
        </authorList>
    </citation>
    <scope>IDENTIFICATION</scope>
</reference>
<evidence type="ECO:0000256" key="14">
    <source>
        <dbReference type="PROSITE-ProRule" id="PRU00740"/>
    </source>
</evidence>
<dbReference type="Pfam" id="PF01299">
    <property type="entry name" value="Lamp2-like_luminal"/>
    <property type="match status" value="2"/>
</dbReference>
<evidence type="ECO:0000256" key="16">
    <source>
        <dbReference type="SAM" id="Phobius"/>
    </source>
</evidence>
<dbReference type="GO" id="GO:0072594">
    <property type="term" value="P:establishment of protein localization to organelle"/>
    <property type="evidence" value="ECO:0007669"/>
    <property type="project" value="TreeGrafter"/>
</dbReference>
<dbReference type="GO" id="GO:0005765">
    <property type="term" value="C:lysosomal membrane"/>
    <property type="evidence" value="ECO:0007669"/>
    <property type="project" value="UniProtKB-SubCell"/>
</dbReference>
<organism evidence="20 21">
    <name type="scientific">Scleropages formosus</name>
    <name type="common">Asian bonytongue</name>
    <name type="synonym">Osteoglossum formosum</name>
    <dbReference type="NCBI Taxonomy" id="113540"/>
    <lineage>
        <taxon>Eukaryota</taxon>
        <taxon>Metazoa</taxon>
        <taxon>Chordata</taxon>
        <taxon>Craniata</taxon>
        <taxon>Vertebrata</taxon>
        <taxon>Euteleostomi</taxon>
        <taxon>Actinopterygii</taxon>
        <taxon>Neopterygii</taxon>
        <taxon>Teleostei</taxon>
        <taxon>Osteoglossocephala</taxon>
        <taxon>Osteoglossomorpha</taxon>
        <taxon>Osteoglossiformes</taxon>
        <taxon>Osteoglossidae</taxon>
        <taxon>Scleropages</taxon>
    </lineage>
</organism>